<reference evidence="1" key="1">
    <citation type="submission" date="2022-11" db="EMBL/GenBank/DDBJ databases">
        <title>Genomic of Pseudomonas TF18.</title>
        <authorList>
            <person name="Liu T."/>
        </authorList>
    </citation>
    <scope>NUCLEOTIDE SEQUENCE</scope>
    <source>
        <strain evidence="1">TF18</strain>
    </source>
</reference>
<proteinExistence type="predicted"/>
<name>A0AA47DZ47_9GAMM</name>
<evidence type="ECO:0000313" key="2">
    <source>
        <dbReference type="Proteomes" id="UP001164632"/>
    </source>
</evidence>
<evidence type="ECO:0000313" key="1">
    <source>
        <dbReference type="EMBL" id="WAE51170.1"/>
    </source>
</evidence>
<gene>
    <name evidence="1" type="ORF">OSV15_15995</name>
</gene>
<dbReference type="RefSeq" id="WP_267930789.1">
    <property type="nucleotide sequence ID" value="NZ_CP113257.1"/>
</dbReference>
<dbReference type="Proteomes" id="UP001164632">
    <property type="component" value="Chromosome"/>
</dbReference>
<dbReference type="AlphaFoldDB" id="A0AA47DZ47"/>
<sequence length="190" mass="20707">MSFALDLTKFIEKAQGNAETVVRKVGIDMLAKVVDRSPVGNPDLWAANATASQYNNAVSEWNATLRDDPTNLTASGRLRRGLKVNDGMDIKAPDGYVGGRFRGNWQVSFDSRPEDEISRVDANGTATKAAGKAMFNSYTSDVKSIWLVNNVPYAYRLETGYSTQAPLGMAGVTAAEFQTFVDQAVRELDT</sequence>
<accession>A0AA47DZ47</accession>
<dbReference type="EMBL" id="CP113257">
    <property type="protein sequence ID" value="WAE51170.1"/>
    <property type="molecule type" value="Genomic_DNA"/>
</dbReference>
<organism evidence="1 2">
    <name type="scientific">Stutzerimonas frequens</name>
    <dbReference type="NCBI Taxonomy" id="2968969"/>
    <lineage>
        <taxon>Bacteria</taxon>
        <taxon>Pseudomonadati</taxon>
        <taxon>Pseudomonadota</taxon>
        <taxon>Gammaproteobacteria</taxon>
        <taxon>Pseudomonadales</taxon>
        <taxon>Pseudomonadaceae</taxon>
        <taxon>Stutzerimonas</taxon>
    </lineage>
</organism>
<protein>
    <submittedName>
        <fullName evidence="1">Uncharacterized protein</fullName>
    </submittedName>
</protein>